<sequence length="143" mass="14732">MMVETSGEVMAPAEPAGGGARSLLGTIWAGARAAVGALMGLAPHVMHHIGFLAGAAILTGFLGNAVLYVAGLLLSIPLLRRLRRRFGTWKAPAIGVVIFSVLFAFSTFVLGPLFNPDPGSGEEPDAPAPSATPAAEEHDGHHE</sequence>
<accession>A0A1Q2CHV1</accession>
<keyword evidence="2" id="KW-1185">Reference proteome</keyword>
<evidence type="ECO:0000313" key="2">
    <source>
        <dbReference type="Proteomes" id="UP000188324"/>
    </source>
</evidence>
<dbReference type="Proteomes" id="UP000188324">
    <property type="component" value="Chromosome"/>
</dbReference>
<dbReference type="RefSeq" id="WP_028705558.1">
    <property type="nucleotide sequence ID" value="NZ_CP019605.1"/>
</dbReference>
<organism evidence="1 2">
    <name type="scientific">Tessaracoccus flavus</name>
    <dbReference type="NCBI Taxonomy" id="1610493"/>
    <lineage>
        <taxon>Bacteria</taxon>
        <taxon>Bacillati</taxon>
        <taxon>Actinomycetota</taxon>
        <taxon>Actinomycetes</taxon>
        <taxon>Propionibacteriales</taxon>
        <taxon>Propionibacteriaceae</taxon>
        <taxon>Tessaracoccus</taxon>
    </lineage>
</organism>
<name>A0A1Q2CHV1_9ACTN</name>
<evidence type="ECO:0000313" key="1">
    <source>
        <dbReference type="EMBL" id="AQP45698.1"/>
    </source>
</evidence>
<dbReference type="EMBL" id="CP019605">
    <property type="protein sequence ID" value="AQP45698.1"/>
    <property type="molecule type" value="Genomic_DNA"/>
</dbReference>
<gene>
    <name evidence="1" type="ORF">RPIT_13485</name>
</gene>
<proteinExistence type="predicted"/>
<reference evidence="1 2" key="1">
    <citation type="journal article" date="2016" name="Int. J. Syst. Evol. Microbiol.">
        <title>Tessaracoccus flavus sp. nov., isolated from the drainage system of a lindane-producing factory.</title>
        <authorList>
            <person name="Kumari R."/>
            <person name="Singh P."/>
            <person name="Schumann P."/>
            <person name="Lal R."/>
        </authorList>
    </citation>
    <scope>NUCLEOTIDE SEQUENCE [LARGE SCALE GENOMIC DNA]</scope>
    <source>
        <strain evidence="1 2">RP1T</strain>
    </source>
</reference>
<dbReference type="AlphaFoldDB" id="A0A1Q2CHV1"/>
<protein>
    <submittedName>
        <fullName evidence="1">Uncharacterized protein</fullName>
    </submittedName>
</protein>
<dbReference type="KEGG" id="tfl:RPIT_13485"/>